<dbReference type="Proteomes" id="UP000607796">
    <property type="component" value="Unassembled WGS sequence"/>
</dbReference>
<accession>A0ABR9WY91</accession>
<comment type="caution">
    <text evidence="1">The sequence shown here is derived from an EMBL/GenBank/DDBJ whole genome shotgun (WGS) entry which is preliminary data.</text>
</comment>
<protein>
    <submittedName>
        <fullName evidence="1">Uncharacterized protein</fullName>
    </submittedName>
</protein>
<organism evidence="1 2">
    <name type="scientific">Salipiger mangrovisoli</name>
    <dbReference type="NCBI Taxonomy" id="2865933"/>
    <lineage>
        <taxon>Bacteria</taxon>
        <taxon>Pseudomonadati</taxon>
        <taxon>Pseudomonadota</taxon>
        <taxon>Alphaproteobacteria</taxon>
        <taxon>Rhodobacterales</taxon>
        <taxon>Roseobacteraceae</taxon>
        <taxon>Salipiger</taxon>
    </lineage>
</organism>
<evidence type="ECO:0000313" key="2">
    <source>
        <dbReference type="Proteomes" id="UP000607796"/>
    </source>
</evidence>
<reference evidence="1 2" key="1">
    <citation type="journal article" date="2021" name="Int. J. Syst. Evol. Microbiol.">
        <title>Salipiger mangrovisoli sp. nov., isolated from mangrove soil and the proposal for the reclassification of Paraphaeobacter pallidus as Salipiger pallidus comb. nov.</title>
        <authorList>
            <person name="Du J."/>
            <person name="Liu Y."/>
            <person name="Pei T."/>
            <person name="Deng M.R."/>
            <person name="Zhu H."/>
        </authorList>
    </citation>
    <scope>NUCLEOTIDE SEQUENCE [LARGE SCALE GENOMIC DNA]</scope>
    <source>
        <strain evidence="1 2">6D45A</strain>
    </source>
</reference>
<dbReference type="EMBL" id="JADFFK010000003">
    <property type="protein sequence ID" value="MBE9636206.1"/>
    <property type="molecule type" value="Genomic_DNA"/>
</dbReference>
<proteinExistence type="predicted"/>
<sequence length="98" mass="10433">MFPKPKPPAPPSIDVDFDKDIDVTVDVTLTTESTTTHTDTTNIDSYVTAVTCIEGNTADVIFDIEAVGTDTFTSLDISVLTFEDQLSSITGSITSAVD</sequence>
<evidence type="ECO:0000313" key="1">
    <source>
        <dbReference type="EMBL" id="MBE9636206.1"/>
    </source>
</evidence>
<keyword evidence="2" id="KW-1185">Reference proteome</keyword>
<name>A0ABR9WY91_9RHOB</name>
<dbReference type="RefSeq" id="WP_194133544.1">
    <property type="nucleotide sequence ID" value="NZ_JADFFK010000003.1"/>
</dbReference>
<gene>
    <name evidence="1" type="ORF">IQ782_05055</name>
</gene>